<gene>
    <name evidence="2" type="ORF">KEF85_03870</name>
</gene>
<dbReference type="Pfam" id="PF04305">
    <property type="entry name" value="DUF455"/>
    <property type="match status" value="1"/>
</dbReference>
<organism evidence="2 3">
    <name type="scientific">Methylomonas paludis</name>
    <dbReference type="NCBI Taxonomy" id="1173101"/>
    <lineage>
        <taxon>Bacteria</taxon>
        <taxon>Pseudomonadati</taxon>
        <taxon>Pseudomonadota</taxon>
        <taxon>Gammaproteobacteria</taxon>
        <taxon>Methylococcales</taxon>
        <taxon>Methylococcaceae</taxon>
        <taxon>Methylomonas</taxon>
    </lineage>
</organism>
<dbReference type="RefSeq" id="WP_215583408.1">
    <property type="nucleotide sequence ID" value="NZ_CP073754.1"/>
</dbReference>
<proteinExistence type="predicted"/>
<protein>
    <submittedName>
        <fullName evidence="2">Ferritin-like domain-containing protein</fullName>
    </submittedName>
</protein>
<evidence type="ECO:0000313" key="3">
    <source>
        <dbReference type="Proteomes" id="UP000676649"/>
    </source>
</evidence>
<dbReference type="InterPro" id="IPR007402">
    <property type="entry name" value="DUF455"/>
</dbReference>
<dbReference type="InterPro" id="IPR011197">
    <property type="entry name" value="UCP012318"/>
</dbReference>
<dbReference type="KEGG" id="mpad:KEF85_03870"/>
<dbReference type="EMBL" id="CP073754">
    <property type="protein sequence ID" value="QWF71626.1"/>
    <property type="molecule type" value="Genomic_DNA"/>
</dbReference>
<evidence type="ECO:0000256" key="1">
    <source>
        <dbReference type="SAM" id="Phobius"/>
    </source>
</evidence>
<dbReference type="InterPro" id="IPR009078">
    <property type="entry name" value="Ferritin-like_SF"/>
</dbReference>
<dbReference type="SUPFAM" id="SSF47240">
    <property type="entry name" value="Ferritin-like"/>
    <property type="match status" value="1"/>
</dbReference>
<name>A0A975MPG8_9GAMM</name>
<dbReference type="PANTHER" id="PTHR42782:SF4">
    <property type="entry name" value="DUF455 DOMAIN-CONTAINING PROTEIN"/>
    <property type="match status" value="1"/>
</dbReference>
<keyword evidence="1" id="KW-0812">Transmembrane</keyword>
<accession>A0A975MPG8</accession>
<sequence>MANIFNFAEQCLFQNDIEQKLLVSHQARQLLDTGQLTFQDSGQVQAISATRFPQAPLLLPPREMPRRRLESPAGRAAFFHALAHIEFMAIYLAWDIIYRFRGLPEQFYGDWLRIADEEAQHFQLLRQHLLGLGLDYGDLPAHRGLWAHAEATADNLLARLAVVPRCMEAHGLDVTPGMIAKLKELDDQAGTAILTRIYQDEIGHVERGSYWFNHFARQQGLDAEQTYLNLLRGYFIGKPKGPFNRDARIIAGFTHYEIDSLEAYLHE</sequence>
<keyword evidence="1" id="KW-1133">Transmembrane helix</keyword>
<feature type="transmembrane region" description="Helical" evidence="1">
    <location>
        <begin position="76"/>
        <end position="94"/>
    </location>
</feature>
<evidence type="ECO:0000313" key="2">
    <source>
        <dbReference type="EMBL" id="QWF71626.1"/>
    </source>
</evidence>
<reference evidence="2" key="1">
    <citation type="submission" date="2021-04" db="EMBL/GenBank/DDBJ databases">
        <title>Draft genome sequence data of methanotrophic Methylovulum sp. strain S1L and Methylomonas sp. strain S2AM isolated from boreal lake water columns.</title>
        <authorList>
            <person name="Rissanen A.J."/>
            <person name="Mangayil R."/>
            <person name="Svenning M.M."/>
            <person name="Khanongnuch R."/>
        </authorList>
    </citation>
    <scope>NUCLEOTIDE SEQUENCE</scope>
    <source>
        <strain evidence="2">S2AM</strain>
    </source>
</reference>
<keyword evidence="3" id="KW-1185">Reference proteome</keyword>
<dbReference type="PANTHER" id="PTHR42782">
    <property type="entry name" value="SI:CH73-314G15.3"/>
    <property type="match status" value="1"/>
</dbReference>
<dbReference type="AlphaFoldDB" id="A0A975MPG8"/>
<dbReference type="CDD" id="cd00657">
    <property type="entry name" value="Ferritin_like"/>
    <property type="match status" value="1"/>
</dbReference>
<dbReference type="Proteomes" id="UP000676649">
    <property type="component" value="Chromosome"/>
</dbReference>
<dbReference type="PIRSF" id="PIRSF012318">
    <property type="entry name" value="UCP012318"/>
    <property type="match status" value="1"/>
</dbReference>
<keyword evidence="1" id="KW-0472">Membrane</keyword>